<feature type="domain" description="PUM-HD" evidence="4">
    <location>
        <begin position="122"/>
        <end position="454"/>
    </location>
</feature>
<dbReference type="PROSITE" id="PS50303">
    <property type="entry name" value="PUM_HD"/>
    <property type="match status" value="1"/>
</dbReference>
<dbReference type="VEuPathDB" id="FungiDB:BD410DRAFT_774402"/>
<dbReference type="GO" id="GO:0005730">
    <property type="term" value="C:nucleolus"/>
    <property type="evidence" value="ECO:0007669"/>
    <property type="project" value="TreeGrafter"/>
</dbReference>
<keyword evidence="1" id="KW-0677">Repeat</keyword>
<dbReference type="InterPro" id="IPR012959">
    <property type="entry name" value="CPL_dom"/>
</dbReference>
<dbReference type="Pfam" id="PF08144">
    <property type="entry name" value="CPL"/>
    <property type="match status" value="1"/>
</dbReference>
<dbReference type="InterPro" id="IPR033133">
    <property type="entry name" value="PUM-HD"/>
</dbReference>
<dbReference type="GO" id="GO:0006417">
    <property type="term" value="P:regulation of translation"/>
    <property type="evidence" value="ECO:0007669"/>
    <property type="project" value="TreeGrafter"/>
</dbReference>
<dbReference type="SMART" id="SM00025">
    <property type="entry name" value="Pumilio"/>
    <property type="match status" value="4"/>
</dbReference>
<evidence type="ECO:0000313" key="6">
    <source>
        <dbReference type="Proteomes" id="UP000294933"/>
    </source>
</evidence>
<reference evidence="5 6" key="1">
    <citation type="submission" date="2018-06" db="EMBL/GenBank/DDBJ databases">
        <title>A transcriptomic atlas of mushroom development highlights an independent origin of complex multicellularity.</title>
        <authorList>
            <consortium name="DOE Joint Genome Institute"/>
            <person name="Krizsan K."/>
            <person name="Almasi E."/>
            <person name="Merenyi Z."/>
            <person name="Sahu N."/>
            <person name="Viragh M."/>
            <person name="Koszo T."/>
            <person name="Mondo S."/>
            <person name="Kiss B."/>
            <person name="Balint B."/>
            <person name="Kues U."/>
            <person name="Barry K."/>
            <person name="Hegedus J.C."/>
            <person name="Henrissat B."/>
            <person name="Johnson J."/>
            <person name="Lipzen A."/>
            <person name="Ohm R."/>
            <person name="Nagy I."/>
            <person name="Pangilinan J."/>
            <person name="Yan J."/>
            <person name="Xiong Y."/>
            <person name="Grigoriev I.V."/>
            <person name="Hibbett D.S."/>
            <person name="Nagy L.G."/>
        </authorList>
    </citation>
    <scope>NUCLEOTIDE SEQUENCE [LARGE SCALE GENOMIC DNA]</scope>
    <source>
        <strain evidence="5 6">SZMC22713</strain>
    </source>
</reference>
<keyword evidence="6" id="KW-1185">Reference proteome</keyword>
<dbReference type="InterPro" id="IPR016024">
    <property type="entry name" value="ARM-type_fold"/>
</dbReference>
<evidence type="ECO:0000256" key="3">
    <source>
        <dbReference type="SAM" id="MobiDB-lite"/>
    </source>
</evidence>
<evidence type="ECO:0000259" key="4">
    <source>
        <dbReference type="PROSITE" id="PS50303"/>
    </source>
</evidence>
<dbReference type="InterPro" id="IPR040059">
    <property type="entry name" value="PUM3"/>
</dbReference>
<dbReference type="PANTHER" id="PTHR13389:SF0">
    <property type="entry name" value="PUMILIO HOMOLOG 3"/>
    <property type="match status" value="1"/>
</dbReference>
<evidence type="ECO:0000256" key="2">
    <source>
        <dbReference type="ARBA" id="ARBA00022884"/>
    </source>
</evidence>
<dbReference type="AlphaFoldDB" id="A0A4Y7PWV9"/>
<dbReference type="STRING" id="50990.A0A4Y7PWV9"/>
<dbReference type="Gene3D" id="1.25.10.10">
    <property type="entry name" value="Leucine-rich Repeat Variant"/>
    <property type="match status" value="2"/>
</dbReference>
<dbReference type="Proteomes" id="UP000294933">
    <property type="component" value="Unassembled WGS sequence"/>
</dbReference>
<gene>
    <name evidence="5" type="ORF">BD410DRAFT_774402</name>
</gene>
<dbReference type="EMBL" id="ML170201">
    <property type="protein sequence ID" value="TDL19020.1"/>
    <property type="molecule type" value="Genomic_DNA"/>
</dbReference>
<evidence type="ECO:0000256" key="1">
    <source>
        <dbReference type="ARBA" id="ARBA00022737"/>
    </source>
</evidence>
<dbReference type="OrthoDB" id="497380at2759"/>
<organism evidence="5 6">
    <name type="scientific">Rickenella mellea</name>
    <dbReference type="NCBI Taxonomy" id="50990"/>
    <lineage>
        <taxon>Eukaryota</taxon>
        <taxon>Fungi</taxon>
        <taxon>Dikarya</taxon>
        <taxon>Basidiomycota</taxon>
        <taxon>Agaricomycotina</taxon>
        <taxon>Agaricomycetes</taxon>
        <taxon>Hymenochaetales</taxon>
        <taxon>Rickenellaceae</taxon>
        <taxon>Rickenella</taxon>
    </lineage>
</organism>
<dbReference type="GO" id="GO:0003729">
    <property type="term" value="F:mRNA binding"/>
    <property type="evidence" value="ECO:0007669"/>
    <property type="project" value="TreeGrafter"/>
</dbReference>
<name>A0A4Y7PWV9_9AGAM</name>
<sequence>MPGSPTKKRPAPSQAGKTAKRPHLEKTNHSRGQNSSTDQRGKRRSKPVTQVAQDESATDEEEDLEEVEDEDQEGDDGESVMNVEKPLLKDPNASRESHRVQRAVLNERKGAKPHSALLSDAKRVWALARQKNIAKEERQKHIRDLMDVVRGKVQDVVLKHDASRIVQTIVKHGSQTERDEIAGELKGHFLSLAQNKYSKFLVTKLIRSCPTHRLAILQEFSSHVMRLVLHREASSVIADAYELYANAHERALLLRDFYGKEVALFTSRTSSGSTEKQKDEIRQGFKGVMTGVDPARRKRMLVALKENLDQIFNNPDKGAISHAIVHRALWEYLTEVNHVDDETEREKMKRETFEGCQELLAEMVHTKDGSRVVREFIAQGTAKDRKQIIKVLKPHIERICKDDEAQLVLFTALDCIDDTKLTSKSLVSEVVSLADKLYNSPQGRRSLLYLLVPRSPRHFTPAQIAILAETDSAKAQTSKKDDQLRRDEIRKAASAGLISFLETKGKAEELARDTGGSLVMCETMLYADGDKSSLINALLSPLSATYPSADDTTPHIIDIPHSSRIYKTLLQGGHYSHHTKSVTRSPLFSPSAFASAWIKTVGKSATVAMAQGGGAFVVATLCERLIEEGSEEEKGELCRWFGEDVKARIRESDVKGRDVLLRSLDTLNPQS</sequence>
<feature type="compositionally biased region" description="Basic and acidic residues" evidence="3">
    <location>
        <begin position="86"/>
        <end position="98"/>
    </location>
</feature>
<feature type="region of interest" description="Disordered" evidence="3">
    <location>
        <begin position="1"/>
        <end position="98"/>
    </location>
</feature>
<feature type="compositionally biased region" description="Acidic residues" evidence="3">
    <location>
        <begin position="56"/>
        <end position="78"/>
    </location>
</feature>
<evidence type="ECO:0000313" key="5">
    <source>
        <dbReference type="EMBL" id="TDL19020.1"/>
    </source>
</evidence>
<dbReference type="InterPro" id="IPR001313">
    <property type="entry name" value="Pumilio_RNA-bd_rpt"/>
</dbReference>
<protein>
    <submittedName>
        <fullName evidence="5">ARM repeat-containing protein</fullName>
    </submittedName>
</protein>
<dbReference type="InterPro" id="IPR011989">
    <property type="entry name" value="ARM-like"/>
</dbReference>
<proteinExistence type="predicted"/>
<accession>A0A4Y7PWV9</accession>
<keyword evidence="2" id="KW-0694">RNA-binding</keyword>
<dbReference type="PANTHER" id="PTHR13389">
    <property type="entry name" value="PUMILIO HOMOLOG 3"/>
    <property type="match status" value="1"/>
</dbReference>
<dbReference type="SUPFAM" id="SSF48371">
    <property type="entry name" value="ARM repeat"/>
    <property type="match status" value="1"/>
</dbReference>
<feature type="compositionally biased region" description="Basic residues" evidence="3">
    <location>
        <begin position="1"/>
        <end position="10"/>
    </location>
</feature>